<dbReference type="Gene3D" id="3.40.630.30">
    <property type="match status" value="1"/>
</dbReference>
<dbReference type="Pfam" id="PF00583">
    <property type="entry name" value="Acetyltransf_1"/>
    <property type="match status" value="1"/>
</dbReference>
<reference evidence="4" key="1">
    <citation type="submission" date="2021-01" db="EMBL/GenBank/DDBJ databases">
        <title>Whole genome shotgun sequence of Actinoplanes nipponensis NBRC 14063.</title>
        <authorList>
            <person name="Komaki H."/>
            <person name="Tamura T."/>
        </authorList>
    </citation>
    <scope>NUCLEOTIDE SEQUENCE</scope>
    <source>
        <strain evidence="4">NBRC 14063</strain>
    </source>
</reference>
<evidence type="ECO:0000256" key="1">
    <source>
        <dbReference type="ARBA" id="ARBA00022679"/>
    </source>
</evidence>
<dbReference type="RefSeq" id="WP_203773553.1">
    <property type="nucleotide sequence ID" value="NZ_BAAAYJ010000093.1"/>
</dbReference>
<sequence length="175" mass="18939">MSVHLRPVADDDLRAVGALHYRSRAAAYAGILSPEALSAGSPEAMGEWWAERWKWERDTHRLTVATDGATLAGFSYVGPSEEDGVAELYAIHADPAYVGAGVGRALMLDALPALARLGDRAVLWVLTANTRARRFYERGGWAADGTTRNEAIGGEPVAQLRYGRAVEGGRERMTE</sequence>
<dbReference type="SUPFAM" id="SSF55729">
    <property type="entry name" value="Acyl-CoA N-acyltransferases (Nat)"/>
    <property type="match status" value="1"/>
</dbReference>
<dbReference type="InterPro" id="IPR000182">
    <property type="entry name" value="GNAT_dom"/>
</dbReference>
<dbReference type="InterPro" id="IPR050832">
    <property type="entry name" value="Bact_Acetyltransf"/>
</dbReference>
<dbReference type="PANTHER" id="PTHR43877">
    <property type="entry name" value="AMINOALKYLPHOSPHONATE N-ACETYLTRANSFERASE-RELATED-RELATED"/>
    <property type="match status" value="1"/>
</dbReference>
<proteinExistence type="predicted"/>
<feature type="domain" description="N-acetyltransferase" evidence="3">
    <location>
        <begin position="3"/>
        <end position="167"/>
    </location>
</feature>
<evidence type="ECO:0000313" key="4">
    <source>
        <dbReference type="EMBL" id="GIE52274.1"/>
    </source>
</evidence>
<keyword evidence="5" id="KW-1185">Reference proteome</keyword>
<accession>A0A919JJR5</accession>
<dbReference type="PROSITE" id="PS51186">
    <property type="entry name" value="GNAT"/>
    <property type="match status" value="1"/>
</dbReference>
<organism evidence="4 5">
    <name type="scientific">Actinoplanes nipponensis</name>
    <dbReference type="NCBI Taxonomy" id="135950"/>
    <lineage>
        <taxon>Bacteria</taxon>
        <taxon>Bacillati</taxon>
        <taxon>Actinomycetota</taxon>
        <taxon>Actinomycetes</taxon>
        <taxon>Micromonosporales</taxon>
        <taxon>Micromonosporaceae</taxon>
        <taxon>Actinoplanes</taxon>
    </lineage>
</organism>
<dbReference type="Proteomes" id="UP000647172">
    <property type="component" value="Unassembled WGS sequence"/>
</dbReference>
<name>A0A919JJR5_9ACTN</name>
<dbReference type="EMBL" id="BOMQ01000065">
    <property type="protein sequence ID" value="GIE52274.1"/>
    <property type="molecule type" value="Genomic_DNA"/>
</dbReference>
<comment type="caution">
    <text evidence="4">The sequence shown here is derived from an EMBL/GenBank/DDBJ whole genome shotgun (WGS) entry which is preliminary data.</text>
</comment>
<dbReference type="PANTHER" id="PTHR43877:SF1">
    <property type="entry name" value="ACETYLTRANSFERASE"/>
    <property type="match status" value="1"/>
</dbReference>
<keyword evidence="2" id="KW-0012">Acyltransferase</keyword>
<evidence type="ECO:0000259" key="3">
    <source>
        <dbReference type="PROSITE" id="PS51186"/>
    </source>
</evidence>
<dbReference type="InterPro" id="IPR016181">
    <property type="entry name" value="Acyl_CoA_acyltransferase"/>
</dbReference>
<evidence type="ECO:0000256" key="2">
    <source>
        <dbReference type="ARBA" id="ARBA00023315"/>
    </source>
</evidence>
<evidence type="ECO:0000313" key="5">
    <source>
        <dbReference type="Proteomes" id="UP000647172"/>
    </source>
</evidence>
<keyword evidence="1" id="KW-0808">Transferase</keyword>
<dbReference type="CDD" id="cd04301">
    <property type="entry name" value="NAT_SF"/>
    <property type="match status" value="1"/>
</dbReference>
<gene>
    <name evidence="4" type="ORF">Ani05nite_58080</name>
</gene>
<dbReference type="GO" id="GO:0016747">
    <property type="term" value="F:acyltransferase activity, transferring groups other than amino-acyl groups"/>
    <property type="evidence" value="ECO:0007669"/>
    <property type="project" value="InterPro"/>
</dbReference>
<dbReference type="AlphaFoldDB" id="A0A919JJR5"/>
<protein>
    <submittedName>
        <fullName evidence="4">N-acetyltransferase</fullName>
    </submittedName>
</protein>